<keyword evidence="2" id="KW-1185">Reference proteome</keyword>
<organism evidence="1 2">
    <name type="scientific">Ficus carica</name>
    <name type="common">Common fig</name>
    <dbReference type="NCBI Taxonomy" id="3494"/>
    <lineage>
        <taxon>Eukaryota</taxon>
        <taxon>Viridiplantae</taxon>
        <taxon>Streptophyta</taxon>
        <taxon>Embryophyta</taxon>
        <taxon>Tracheophyta</taxon>
        <taxon>Spermatophyta</taxon>
        <taxon>Magnoliopsida</taxon>
        <taxon>eudicotyledons</taxon>
        <taxon>Gunneridae</taxon>
        <taxon>Pentapetalae</taxon>
        <taxon>rosids</taxon>
        <taxon>fabids</taxon>
        <taxon>Rosales</taxon>
        <taxon>Moraceae</taxon>
        <taxon>Ficeae</taxon>
        <taxon>Ficus</taxon>
    </lineage>
</organism>
<accession>A0AA87YYL1</accession>
<comment type="caution">
    <text evidence="1">The sequence shown here is derived from an EMBL/GenBank/DDBJ whole genome shotgun (WGS) entry which is preliminary data.</text>
</comment>
<name>A0AA87YYL1_FICCA</name>
<protein>
    <submittedName>
        <fullName evidence="1">Uncharacterized protein</fullName>
    </submittedName>
</protein>
<sequence length="100" mass="10749">MAGFSEKSVLGHGTLLCFPGTNGVRSLLREILFVGSTKADCGSCSGTSLGRRSVMGPNSEVQELEELGVCKHRCWVLLGQLLSVSARSWNLTPWSGNHRS</sequence>
<dbReference type="AlphaFoldDB" id="A0AA87YYL1"/>
<gene>
    <name evidence="1" type="ORF">TIFTF001_043451</name>
</gene>
<proteinExistence type="predicted"/>
<evidence type="ECO:0000313" key="1">
    <source>
        <dbReference type="EMBL" id="GMN22114.1"/>
    </source>
</evidence>
<dbReference type="EMBL" id="BTGU01002805">
    <property type="protein sequence ID" value="GMN22114.1"/>
    <property type="molecule type" value="Genomic_DNA"/>
</dbReference>
<reference evidence="1" key="1">
    <citation type="submission" date="2023-07" db="EMBL/GenBank/DDBJ databases">
        <title>draft genome sequence of fig (Ficus carica).</title>
        <authorList>
            <person name="Takahashi T."/>
            <person name="Nishimura K."/>
        </authorList>
    </citation>
    <scope>NUCLEOTIDE SEQUENCE</scope>
</reference>
<evidence type="ECO:0000313" key="2">
    <source>
        <dbReference type="Proteomes" id="UP001187192"/>
    </source>
</evidence>
<dbReference type="Proteomes" id="UP001187192">
    <property type="component" value="Unassembled WGS sequence"/>
</dbReference>